<organism evidence="2 3">
    <name type="scientific">Aliidongia dinghuensis</name>
    <dbReference type="NCBI Taxonomy" id="1867774"/>
    <lineage>
        <taxon>Bacteria</taxon>
        <taxon>Pseudomonadati</taxon>
        <taxon>Pseudomonadota</taxon>
        <taxon>Alphaproteobacteria</taxon>
        <taxon>Rhodospirillales</taxon>
        <taxon>Dongiaceae</taxon>
        <taxon>Aliidongia</taxon>
    </lineage>
</organism>
<reference evidence="2" key="1">
    <citation type="journal article" date="2014" name="Int. J. Syst. Evol. Microbiol.">
        <title>Complete genome sequence of Corynebacterium casei LMG S-19264T (=DSM 44701T), isolated from a smear-ripened cheese.</title>
        <authorList>
            <consortium name="US DOE Joint Genome Institute (JGI-PGF)"/>
            <person name="Walter F."/>
            <person name="Albersmeier A."/>
            <person name="Kalinowski J."/>
            <person name="Ruckert C."/>
        </authorList>
    </citation>
    <scope>NUCLEOTIDE SEQUENCE</scope>
    <source>
        <strain evidence="2">CGMCC 1.15725</strain>
    </source>
</reference>
<sequence length="81" mass="9241">MAEIIPLRATCCADIPVEPVSPTAWLQVWFRRLVTRRRRVGNADELPDRLRRDMGLGARPWEPGRHYSDYMTSQGLSSGNS</sequence>
<dbReference type="RefSeq" id="WP_189049463.1">
    <property type="nucleotide sequence ID" value="NZ_BMJQ01000011.1"/>
</dbReference>
<evidence type="ECO:0000313" key="2">
    <source>
        <dbReference type="EMBL" id="GGF31701.1"/>
    </source>
</evidence>
<dbReference type="AlphaFoldDB" id="A0A8J2YWB9"/>
<keyword evidence="3" id="KW-1185">Reference proteome</keyword>
<gene>
    <name evidence="2" type="ORF">GCM10011611_42280</name>
</gene>
<feature type="compositionally biased region" description="Polar residues" evidence="1">
    <location>
        <begin position="70"/>
        <end position="81"/>
    </location>
</feature>
<reference evidence="2" key="2">
    <citation type="submission" date="2020-09" db="EMBL/GenBank/DDBJ databases">
        <authorList>
            <person name="Sun Q."/>
            <person name="Zhou Y."/>
        </authorList>
    </citation>
    <scope>NUCLEOTIDE SEQUENCE</scope>
    <source>
        <strain evidence="2">CGMCC 1.15725</strain>
    </source>
</reference>
<evidence type="ECO:0008006" key="4">
    <source>
        <dbReference type="Google" id="ProtNLM"/>
    </source>
</evidence>
<dbReference type="EMBL" id="BMJQ01000011">
    <property type="protein sequence ID" value="GGF31701.1"/>
    <property type="molecule type" value="Genomic_DNA"/>
</dbReference>
<accession>A0A8J2YWB9</accession>
<evidence type="ECO:0000256" key="1">
    <source>
        <dbReference type="SAM" id="MobiDB-lite"/>
    </source>
</evidence>
<evidence type="ECO:0000313" key="3">
    <source>
        <dbReference type="Proteomes" id="UP000646365"/>
    </source>
</evidence>
<proteinExistence type="predicted"/>
<name>A0A8J2YWB9_9PROT</name>
<dbReference type="Proteomes" id="UP000646365">
    <property type="component" value="Unassembled WGS sequence"/>
</dbReference>
<feature type="region of interest" description="Disordered" evidence="1">
    <location>
        <begin position="61"/>
        <end position="81"/>
    </location>
</feature>
<comment type="caution">
    <text evidence="2">The sequence shown here is derived from an EMBL/GenBank/DDBJ whole genome shotgun (WGS) entry which is preliminary data.</text>
</comment>
<protein>
    <recommendedName>
        <fullName evidence="4">DUF1127 domain-containing protein</fullName>
    </recommendedName>
</protein>